<evidence type="ECO:0000313" key="2">
    <source>
        <dbReference type="EMBL" id="QKW50965.1"/>
    </source>
</evidence>
<gene>
    <name evidence="2" type="ORF">HUT08_17090</name>
</gene>
<keyword evidence="3" id="KW-1185">Reference proteome</keyword>
<evidence type="ECO:0000256" key="1">
    <source>
        <dbReference type="SAM" id="MobiDB-lite"/>
    </source>
</evidence>
<dbReference type="Proteomes" id="UP000509303">
    <property type="component" value="Chromosome"/>
</dbReference>
<feature type="region of interest" description="Disordered" evidence="1">
    <location>
        <begin position="227"/>
        <end position="246"/>
    </location>
</feature>
<protein>
    <submittedName>
        <fullName evidence="2">Uncharacterized protein</fullName>
    </submittedName>
</protein>
<dbReference type="RefSeq" id="WP_176162689.1">
    <property type="nucleotide sequence ID" value="NZ_CP054929.1"/>
</dbReference>
<dbReference type="AlphaFoldDB" id="A0A7H8N926"/>
<organism evidence="2 3">
    <name type="scientific">Streptomyces buecherae</name>
    <dbReference type="NCBI Taxonomy" id="2763006"/>
    <lineage>
        <taxon>Bacteria</taxon>
        <taxon>Bacillati</taxon>
        <taxon>Actinomycetota</taxon>
        <taxon>Actinomycetes</taxon>
        <taxon>Kitasatosporales</taxon>
        <taxon>Streptomycetaceae</taxon>
        <taxon>Streptomyces</taxon>
    </lineage>
</organism>
<name>A0A7H8N926_9ACTN</name>
<reference evidence="2 3" key="1">
    <citation type="submission" date="2020-06" db="EMBL/GenBank/DDBJ databases">
        <title>Genome mining for natural products.</title>
        <authorList>
            <person name="Zhang B."/>
            <person name="Shi J."/>
            <person name="Ge H."/>
        </authorList>
    </citation>
    <scope>NUCLEOTIDE SEQUENCE [LARGE SCALE GENOMIC DNA]</scope>
    <source>
        <strain evidence="2 3">NA00687</strain>
    </source>
</reference>
<proteinExistence type="predicted"/>
<sequence length="246" mass="26711">MTLPHLTSLFDSIEAHVEALPDDAGASAPGPAAPRTEPLHRCAARALVHGPARDGATARAIWSDVLGEATTAPAPGETATLLAVWYALPRLRRSVWRIARRLPAERADLEAETIQGLLEGLPTVDPLRAGAAERVMRRAASRAWWFARSSWHERAVPDTSPVWNAPAISYEQTAPEGWAVHITPPDRADGLAASLRFTQFRQRVEGERIGALADGLGLRELVHRVRRPSPGRPIGTLTLHPHGSPR</sequence>
<accession>A0A7H8N926</accession>
<evidence type="ECO:0000313" key="3">
    <source>
        <dbReference type="Proteomes" id="UP000509303"/>
    </source>
</evidence>
<dbReference type="EMBL" id="CP054929">
    <property type="protein sequence ID" value="QKW50965.1"/>
    <property type="molecule type" value="Genomic_DNA"/>
</dbReference>